<evidence type="ECO:0000256" key="1">
    <source>
        <dbReference type="ARBA" id="ARBA00010617"/>
    </source>
</evidence>
<comment type="cofactor">
    <cofactor evidence="5">
        <name>heme</name>
        <dbReference type="ChEBI" id="CHEBI:30413"/>
    </cofactor>
</comment>
<dbReference type="GO" id="GO:0008395">
    <property type="term" value="F:steroid hydroxylase activity"/>
    <property type="evidence" value="ECO:0007669"/>
    <property type="project" value="TreeGrafter"/>
</dbReference>
<dbReference type="CDD" id="cd11040">
    <property type="entry name" value="CYP7_CYP8-like"/>
    <property type="match status" value="1"/>
</dbReference>
<evidence type="ECO:0000256" key="6">
    <source>
        <dbReference type="SAM" id="Coils"/>
    </source>
</evidence>
<sequence length="1649" mass="187394">MKAALKGVGEFLQCGIPGMLMMAMLDLYQLVAVCVFGAFLASQFKNESSVVPTVRSFIPFLGSALAFAKAPNSFLRECQNQYGTIFKLLLAGKTLTFFTGREHFSCVLREKNLSFLPVVEEISIKVLGQDKEYVDPTTWYHKAIHKLFATHLSGSGLSSLLERTLTQQRRVMDEILSSSQKNLPLYSFVRRAIFQSNTRALFGDLYCDNHNDLLELFIAFDESFPMLAAGFLPKFVMRRGLDASERIAQGFQEAIDNPDLMAGCDSLLVERLKIYREVSKTASTRNSAGSQLGLLWAANGNSVPTVYWTLYHLLRDTKAWTTIRDEVDRCLPKSSLTDTSSTPWTRAQLDECVYLGSAIDEALRLSATSMILREAVEDTDLKLTDKTIPLRRGDRVSMFPILLHMDETIYPSPEDYQFDRFVNATKEQKESLRPFGMGANMCPGRYFAKNQIKMWIALVMQHMKGIRLSPGTATPVMDSSRLGLGVYPPSKDDVYIDFDDANFVELQDQNVCLKCCQIHFDILDLLYDDMPERALPSLRKKSIHLHPVSPIAPSPRARMILKKSKHHQTQEMINSKVDVDETFQLHIPHEGSNRSINDASAVDEDVYDEDISTATQVPKELHLLKKIQSRVDSAMQSYDDAMNRPVVEYDNNPDEYLPVTWKVGEILMATHEAMTMISGFSERPFTHDLDEARVVMSRDANDVVNDLAKDYTPAIKKINGVFKQTIALLQDMRSTSSPNKNSVFADDLHKIIDRLQKEKSILLGQLTETANMYTIVTESIKARDSEVKVMQDLVQMKTDELSKLRQELFVKQMENNKKQDTEKASAVWKDKYMSATKAQQTLELREKELLKSLEMAQSNVAAAQQETLSKLQEKDQISEKLIGCQTTIREQEYQIRMLENQPVAPQSNLYHEYDVEIKDLKEKLKLAKEHLAQSQQDHKKAMEQQHAELMKHFDLHKGEHGFASDHDNLEQVGLITPPAPRVLVLDVPTPEPATLNLEQTDPITDIIDIENGNPSSYQSEVRPASLETAVHNVLSTRRRTVLEAQKAHIELQIQGFINEVFVPPPGLAISLAIPDILVASTTVDNTIRKLSSIDMEESQLAVVAELQMQLEVDQNVIKKSYMDNIVNYRTEITSRYEKRIAEIIAMHKLETQQMASALQAKYNSMLEEKELQLAQVQLALKTFYDSIDATKPNQGEERYQAALKYQRTLKAVTRSSILLLAAQNEVTQRKHHQEIEELCSELKSTRVDDLVPCDKVEIFIPTPVKIQPPEEKLPIIEVELPEIQMPPPEVKEIKPSRIIMPRTQEIERPTTPPHVYYAPPSMRNTGTQVSDRDWMGPKELESLEEKSRVTLPHFVLEGESALEPELIDNTSEMISLAMEATRDIPEHWSYSMPALSLTQTIPPSVQMLKSLSKYQVQSLVDNYANTLVDLKERINWNKWQCVLKCLGLKKMEDMLKLEMHTSHQVEHALVLLRKRTACKRATFSHTHELLKEKQKSAWNACMNTIATCSTVAKDKNVHQSYDIPKNTLLSAQISKDEVIGNVQPAINVSIHRRPSREAVLAEPRREMDLLQCKLTPSQPTRAGKVHIQTESHIVRGVPSESPYMRRKALESIQKSLLKRRQDNPYGGDYKDSSLDQTHSRLYRRKPFSS</sequence>
<evidence type="ECO:0000313" key="8">
    <source>
        <dbReference type="EMBL" id="OQS02604.1"/>
    </source>
</evidence>
<evidence type="ECO:0000256" key="4">
    <source>
        <dbReference type="ARBA" id="ARBA00023004"/>
    </source>
</evidence>
<keyword evidence="9" id="KW-1185">Reference proteome</keyword>
<dbReference type="GO" id="GO:0042632">
    <property type="term" value="P:cholesterol homeostasis"/>
    <property type="evidence" value="ECO:0007669"/>
    <property type="project" value="TreeGrafter"/>
</dbReference>
<dbReference type="InterPro" id="IPR002403">
    <property type="entry name" value="Cyt_P450_E_grp-IV"/>
</dbReference>
<feature type="compositionally biased region" description="Basic residues" evidence="7">
    <location>
        <begin position="1640"/>
        <end position="1649"/>
    </location>
</feature>
<dbReference type="InterPro" id="IPR036396">
    <property type="entry name" value="Cyt_P450_sf"/>
</dbReference>
<comment type="caution">
    <text evidence="8">The sequence shown here is derived from an EMBL/GenBank/DDBJ whole genome shotgun (WGS) entry which is preliminary data.</text>
</comment>
<dbReference type="InterPro" id="IPR001128">
    <property type="entry name" value="Cyt_P450"/>
</dbReference>
<evidence type="ECO:0000256" key="5">
    <source>
        <dbReference type="PIRSR" id="PIRSR602403-1"/>
    </source>
</evidence>
<dbReference type="InterPro" id="IPR050529">
    <property type="entry name" value="CYP450_sterol_14alpha_dmase"/>
</dbReference>
<feature type="binding site" description="axial binding residue" evidence="5">
    <location>
        <position position="442"/>
    </location>
    <ligand>
        <name>heme</name>
        <dbReference type="ChEBI" id="CHEBI:30413"/>
    </ligand>
    <ligandPart>
        <name>Fe</name>
        <dbReference type="ChEBI" id="CHEBI:18248"/>
    </ligandPart>
</feature>
<feature type="coiled-coil region" evidence="6">
    <location>
        <begin position="910"/>
        <end position="944"/>
    </location>
</feature>
<evidence type="ECO:0000313" key="9">
    <source>
        <dbReference type="Proteomes" id="UP000243217"/>
    </source>
</evidence>
<keyword evidence="4 5" id="KW-0408">Iron</keyword>
<keyword evidence="8" id="KW-0560">Oxidoreductase</keyword>
<evidence type="ECO:0000256" key="3">
    <source>
        <dbReference type="ARBA" id="ARBA00022723"/>
    </source>
</evidence>
<dbReference type="SUPFAM" id="SSF48264">
    <property type="entry name" value="Cytochrome P450"/>
    <property type="match status" value="1"/>
</dbReference>
<evidence type="ECO:0000256" key="7">
    <source>
        <dbReference type="SAM" id="MobiDB-lite"/>
    </source>
</evidence>
<dbReference type="OrthoDB" id="75798at2759"/>
<dbReference type="STRING" id="74557.A0A1V9ZX71"/>
<dbReference type="Gene3D" id="1.10.630.10">
    <property type="entry name" value="Cytochrome P450"/>
    <property type="match status" value="1"/>
</dbReference>
<proteinExistence type="inferred from homology"/>
<dbReference type="PRINTS" id="PR00465">
    <property type="entry name" value="EP450IV"/>
</dbReference>
<dbReference type="GO" id="GO:0016705">
    <property type="term" value="F:oxidoreductase activity, acting on paired donors, with incorporation or reduction of molecular oxygen"/>
    <property type="evidence" value="ECO:0007669"/>
    <property type="project" value="InterPro"/>
</dbReference>
<dbReference type="GO" id="GO:0020037">
    <property type="term" value="F:heme binding"/>
    <property type="evidence" value="ECO:0007669"/>
    <property type="project" value="InterPro"/>
</dbReference>
<keyword evidence="2 5" id="KW-0349">Heme</keyword>
<name>A0A1V9ZX71_9STRA</name>
<keyword evidence="6" id="KW-0175">Coiled coil</keyword>
<comment type="similarity">
    <text evidence="1">Belongs to the cytochrome P450 family.</text>
</comment>
<dbReference type="Proteomes" id="UP000243217">
    <property type="component" value="Unassembled WGS sequence"/>
</dbReference>
<keyword evidence="3 5" id="KW-0479">Metal-binding</keyword>
<organism evidence="8 9">
    <name type="scientific">Thraustotheca clavata</name>
    <dbReference type="NCBI Taxonomy" id="74557"/>
    <lineage>
        <taxon>Eukaryota</taxon>
        <taxon>Sar</taxon>
        <taxon>Stramenopiles</taxon>
        <taxon>Oomycota</taxon>
        <taxon>Saprolegniomycetes</taxon>
        <taxon>Saprolegniales</taxon>
        <taxon>Achlyaceae</taxon>
        <taxon>Thraustotheca</taxon>
    </lineage>
</organism>
<dbReference type="PANTHER" id="PTHR24304:SF4">
    <property type="entry name" value="CYTOCHROME P450"/>
    <property type="match status" value="1"/>
</dbReference>
<reference evidence="8 9" key="1">
    <citation type="journal article" date="2014" name="Genome Biol. Evol.">
        <title>The secreted proteins of Achlya hypogyna and Thraustotheca clavata identify the ancestral oomycete secretome and reveal gene acquisitions by horizontal gene transfer.</title>
        <authorList>
            <person name="Misner I."/>
            <person name="Blouin N."/>
            <person name="Leonard G."/>
            <person name="Richards T.A."/>
            <person name="Lane C.E."/>
        </authorList>
    </citation>
    <scope>NUCLEOTIDE SEQUENCE [LARGE SCALE GENOMIC DNA]</scope>
    <source>
        <strain evidence="8 9">ATCC 34112</strain>
    </source>
</reference>
<keyword evidence="8" id="KW-0503">Monooxygenase</keyword>
<dbReference type="PANTHER" id="PTHR24304">
    <property type="entry name" value="CYTOCHROME P450 FAMILY 7"/>
    <property type="match status" value="1"/>
</dbReference>
<feature type="region of interest" description="Disordered" evidence="7">
    <location>
        <begin position="1309"/>
        <end position="1332"/>
    </location>
</feature>
<evidence type="ECO:0000256" key="2">
    <source>
        <dbReference type="ARBA" id="ARBA00022617"/>
    </source>
</evidence>
<accession>A0A1V9ZX71</accession>
<protein>
    <submittedName>
        <fullName evidence="8">Cholesterol 7-alpha-monooxygenase-like isoform X2</fullName>
    </submittedName>
</protein>
<dbReference type="EMBL" id="JNBS01001105">
    <property type="protein sequence ID" value="OQS02604.1"/>
    <property type="molecule type" value="Genomic_DNA"/>
</dbReference>
<dbReference type="Pfam" id="PF00067">
    <property type="entry name" value="p450"/>
    <property type="match status" value="1"/>
</dbReference>
<gene>
    <name evidence="8" type="ORF">THRCLA_05040</name>
</gene>
<dbReference type="GO" id="GO:0005506">
    <property type="term" value="F:iron ion binding"/>
    <property type="evidence" value="ECO:0007669"/>
    <property type="project" value="InterPro"/>
</dbReference>
<feature type="region of interest" description="Disordered" evidence="7">
    <location>
        <begin position="1617"/>
        <end position="1649"/>
    </location>
</feature>